<feature type="region of interest" description="Disordered" evidence="1">
    <location>
        <begin position="224"/>
        <end position="245"/>
    </location>
</feature>
<dbReference type="AlphaFoldDB" id="T5APC7"/>
<evidence type="ECO:0000313" key="3">
    <source>
        <dbReference type="Proteomes" id="UP000019374"/>
    </source>
</evidence>
<protein>
    <recommendedName>
        <fullName evidence="4">Major facilitator superfamily transporter</fullName>
    </recommendedName>
</protein>
<dbReference type="Proteomes" id="UP000019374">
    <property type="component" value="Unassembled WGS sequence"/>
</dbReference>
<reference evidence="2 3" key="1">
    <citation type="journal article" date="2013" name="Chin. Sci. Bull.">
        <title>Genome survey uncovers the secrets of sex and lifestyle in caterpillar fungus.</title>
        <authorList>
            <person name="Hu X."/>
            <person name="Zhang Y."/>
            <person name="Xiao G."/>
            <person name="Zheng P."/>
            <person name="Xia Y."/>
            <person name="Zhang X."/>
            <person name="St Leger R.J."/>
            <person name="Liu X."/>
            <person name="Wang C."/>
        </authorList>
    </citation>
    <scope>NUCLEOTIDE SEQUENCE [LARGE SCALE GENOMIC DNA]</scope>
    <source>
        <strain evidence="3">Co18 / CGMCC 3.14243</strain>
        <tissue evidence="2">Fruit-body</tissue>
    </source>
</reference>
<dbReference type="EMBL" id="KE652200">
    <property type="protein sequence ID" value="EQL03653.1"/>
    <property type="molecule type" value="Genomic_DNA"/>
</dbReference>
<accession>T5APC7</accession>
<dbReference type="HOGENOM" id="CLU_1133881_0_0_1"/>
<feature type="region of interest" description="Disordered" evidence="1">
    <location>
        <begin position="1"/>
        <end position="28"/>
    </location>
</feature>
<dbReference type="OrthoDB" id="196103at2759"/>
<evidence type="ECO:0000256" key="1">
    <source>
        <dbReference type="SAM" id="MobiDB-lite"/>
    </source>
</evidence>
<gene>
    <name evidence="2" type="ORF">OCS_00657</name>
</gene>
<dbReference type="eggNOG" id="KOG3098">
    <property type="taxonomic scope" value="Eukaryota"/>
</dbReference>
<proteinExistence type="predicted"/>
<organism evidence="2 3">
    <name type="scientific">Ophiocordyceps sinensis (strain Co18 / CGMCC 3.14243)</name>
    <name type="common">Yarsagumba caterpillar fungus</name>
    <name type="synonym">Hirsutella sinensis</name>
    <dbReference type="NCBI Taxonomy" id="911162"/>
    <lineage>
        <taxon>Eukaryota</taxon>
        <taxon>Fungi</taxon>
        <taxon>Dikarya</taxon>
        <taxon>Ascomycota</taxon>
        <taxon>Pezizomycotina</taxon>
        <taxon>Sordariomycetes</taxon>
        <taxon>Hypocreomycetidae</taxon>
        <taxon>Hypocreales</taxon>
        <taxon>Ophiocordycipitaceae</taxon>
        <taxon>Ophiocordyceps</taxon>
    </lineage>
</organism>
<name>T5APC7_OPHSC</name>
<sequence length="245" mass="26367">MTPLRQFSSSSLLKPSSTGNEARDGDSAAIEAATVEDGTRRRDTARGDRFAGPCARSRAVDLYSHPWTQILLISFMCFCLPGMYNALTGLGGSGQVDSTVAANATKWQDDRLARGLRQDVDFKQSALSVGPMFLYILYGAYDALWQSYAYWLIGTESNSPARAAVLVGAYKSLQAAGGAMAWRINAVKASPTKQLAMDWGLCIGSLMVVLPMVWTVSKSTSVEADQVKSGPQESEMGNLQSTRGT</sequence>
<feature type="compositionally biased region" description="Low complexity" evidence="1">
    <location>
        <begin position="8"/>
        <end position="17"/>
    </location>
</feature>
<evidence type="ECO:0008006" key="4">
    <source>
        <dbReference type="Google" id="ProtNLM"/>
    </source>
</evidence>
<evidence type="ECO:0000313" key="2">
    <source>
        <dbReference type="EMBL" id="EQL03653.1"/>
    </source>
</evidence>